<evidence type="ECO:0000256" key="5">
    <source>
        <dbReference type="ARBA" id="ARBA00022932"/>
    </source>
</evidence>
<evidence type="ECO:0000256" key="3">
    <source>
        <dbReference type="ARBA" id="ARBA00022695"/>
    </source>
</evidence>
<keyword evidence="4" id="KW-0235">DNA replication</keyword>
<keyword evidence="2" id="KW-0808">Transferase</keyword>
<dbReference type="EMBL" id="QURL01000006">
    <property type="protein sequence ID" value="RFC62565.1"/>
    <property type="molecule type" value="Genomic_DNA"/>
</dbReference>
<evidence type="ECO:0000313" key="9">
    <source>
        <dbReference type="Proteomes" id="UP000264310"/>
    </source>
</evidence>
<dbReference type="Gene3D" id="3.40.50.300">
    <property type="entry name" value="P-loop containing nucleotide triphosphate hydrolases"/>
    <property type="match status" value="1"/>
</dbReference>
<dbReference type="AlphaFoldDB" id="A0A371X031"/>
<dbReference type="Proteomes" id="UP000264310">
    <property type="component" value="Unassembled WGS sequence"/>
</dbReference>
<proteinExistence type="inferred from homology"/>
<comment type="similarity">
    <text evidence="6">Belongs to the DNA polymerase HolA subunit family.</text>
</comment>
<dbReference type="RefSeq" id="WP_116684088.1">
    <property type="nucleotide sequence ID" value="NZ_QURL01000006.1"/>
</dbReference>
<dbReference type="GO" id="GO:0006261">
    <property type="term" value="P:DNA-templated DNA replication"/>
    <property type="evidence" value="ECO:0007669"/>
    <property type="project" value="TreeGrafter"/>
</dbReference>
<dbReference type="GO" id="GO:0003677">
    <property type="term" value="F:DNA binding"/>
    <property type="evidence" value="ECO:0007669"/>
    <property type="project" value="InterPro"/>
</dbReference>
<dbReference type="OrthoDB" id="9804983at2"/>
<keyword evidence="9" id="KW-1185">Reference proteome</keyword>
<organism evidence="8 9">
    <name type="scientific">Fulvimarina endophytica</name>
    <dbReference type="NCBI Taxonomy" id="2293836"/>
    <lineage>
        <taxon>Bacteria</taxon>
        <taxon>Pseudomonadati</taxon>
        <taxon>Pseudomonadota</taxon>
        <taxon>Alphaproteobacteria</taxon>
        <taxon>Hyphomicrobiales</taxon>
        <taxon>Aurantimonadaceae</taxon>
        <taxon>Fulvimarina</taxon>
    </lineage>
</organism>
<gene>
    <name evidence="8" type="ORF">DYI37_15040</name>
</gene>
<protein>
    <recommendedName>
        <fullName evidence="1">DNA-directed DNA polymerase</fullName>
        <ecNumber evidence="1">2.7.7.7</ecNumber>
    </recommendedName>
</protein>
<accession>A0A371X031</accession>
<keyword evidence="5" id="KW-0239">DNA-directed DNA polymerase</keyword>
<reference evidence="8 9" key="1">
    <citation type="submission" date="2018-08" db="EMBL/GenBank/DDBJ databases">
        <title>Fulvimarina sp. 85, whole genome shotgun sequence.</title>
        <authorList>
            <person name="Tuo L."/>
        </authorList>
    </citation>
    <scope>NUCLEOTIDE SEQUENCE [LARGE SCALE GENOMIC DNA]</scope>
    <source>
        <strain evidence="8 9">85</strain>
    </source>
</reference>
<dbReference type="PANTHER" id="PTHR34388">
    <property type="entry name" value="DNA POLYMERASE III SUBUNIT DELTA"/>
    <property type="match status" value="1"/>
</dbReference>
<dbReference type="SUPFAM" id="SSF48019">
    <property type="entry name" value="post-AAA+ oligomerization domain-like"/>
    <property type="match status" value="1"/>
</dbReference>
<dbReference type="SUPFAM" id="SSF52540">
    <property type="entry name" value="P-loop containing nucleoside triphosphate hydrolases"/>
    <property type="match status" value="1"/>
</dbReference>
<comment type="caution">
    <text evidence="8">The sequence shown here is derived from an EMBL/GenBank/DDBJ whole genome shotgun (WGS) entry which is preliminary data.</text>
</comment>
<dbReference type="InterPro" id="IPR027417">
    <property type="entry name" value="P-loop_NTPase"/>
</dbReference>
<name>A0A371X031_9HYPH</name>
<dbReference type="InterPro" id="IPR008921">
    <property type="entry name" value="DNA_pol3_clamp-load_cplx_C"/>
</dbReference>
<keyword evidence="3" id="KW-0548">Nucleotidyltransferase</keyword>
<dbReference type="PANTHER" id="PTHR34388:SF1">
    <property type="entry name" value="DNA POLYMERASE III SUBUNIT DELTA"/>
    <property type="match status" value="1"/>
</dbReference>
<comment type="catalytic activity">
    <reaction evidence="7">
        <text>DNA(n) + a 2'-deoxyribonucleoside 5'-triphosphate = DNA(n+1) + diphosphate</text>
        <dbReference type="Rhea" id="RHEA:22508"/>
        <dbReference type="Rhea" id="RHEA-COMP:17339"/>
        <dbReference type="Rhea" id="RHEA-COMP:17340"/>
        <dbReference type="ChEBI" id="CHEBI:33019"/>
        <dbReference type="ChEBI" id="CHEBI:61560"/>
        <dbReference type="ChEBI" id="CHEBI:173112"/>
        <dbReference type="EC" id="2.7.7.7"/>
    </reaction>
</comment>
<evidence type="ECO:0000256" key="1">
    <source>
        <dbReference type="ARBA" id="ARBA00012417"/>
    </source>
</evidence>
<dbReference type="NCBIfam" id="TIGR01128">
    <property type="entry name" value="holA"/>
    <property type="match status" value="1"/>
</dbReference>
<dbReference type="EC" id="2.7.7.7" evidence="1"/>
<evidence type="ECO:0000256" key="2">
    <source>
        <dbReference type="ARBA" id="ARBA00022679"/>
    </source>
</evidence>
<dbReference type="GO" id="GO:0003887">
    <property type="term" value="F:DNA-directed DNA polymerase activity"/>
    <property type="evidence" value="ECO:0007669"/>
    <property type="project" value="UniProtKB-KW"/>
</dbReference>
<dbReference type="InterPro" id="IPR005790">
    <property type="entry name" value="DNA_polIII_delta"/>
</dbReference>
<dbReference type="Gene3D" id="1.10.8.60">
    <property type="match status" value="1"/>
</dbReference>
<evidence type="ECO:0000256" key="4">
    <source>
        <dbReference type="ARBA" id="ARBA00022705"/>
    </source>
</evidence>
<sequence>MAQKKAGEVDAFLSRPDFSYPVILLYGPDPGLVSERAARIADQSGVDPADPFASITLGADEVEKDVGRLYDEALTVSLFGGRRLIRVRGAGAGKNLSEAVTDLSARKLEGALLIVEAGDLKKNAALRQGVERAKFALALPCYQDEARALDRMIDEELAKAGLGIDKEAREELKSRLGANRLASRGEVEKLCVYAYGTERIGVDAVAAIVGDVSADAVDEAIDAAITGAVKKLPALIDRLVDAGTPVYQLQQSLLRMVQQLVAMRERVERAGEPVSRVVESRRPHFRRKPALETALTSLPLEALVRTAGRIEADILKSRKEGQMALTITRQMMLSIAVEVALHRKR</sequence>
<evidence type="ECO:0000256" key="6">
    <source>
        <dbReference type="ARBA" id="ARBA00034754"/>
    </source>
</evidence>
<evidence type="ECO:0000313" key="8">
    <source>
        <dbReference type="EMBL" id="RFC62565.1"/>
    </source>
</evidence>
<evidence type="ECO:0000256" key="7">
    <source>
        <dbReference type="ARBA" id="ARBA00049244"/>
    </source>
</evidence>
<dbReference type="GO" id="GO:0009360">
    <property type="term" value="C:DNA polymerase III complex"/>
    <property type="evidence" value="ECO:0007669"/>
    <property type="project" value="TreeGrafter"/>
</dbReference>